<dbReference type="PANTHER" id="PTHR34374:SF1">
    <property type="entry name" value="LARGE RIBOSOMAL RNA SUBUNIT ACCUMULATION PROTEIN YCED HOMOLOG 1, CHLOROPLASTIC"/>
    <property type="match status" value="1"/>
</dbReference>
<dbReference type="KEGG" id="hfv:R50_1618"/>
<protein>
    <recommendedName>
        <fullName evidence="3">DUF177 domain-containing protein</fullName>
    </recommendedName>
</protein>
<sequence length="186" mass="20471">MLPLRMKVRAMHVRVADVKKWVGRSERSHLEEPWPAAVAERTGSRLADPGLVDVLVRNTGAALVVEITGTAEVEATCSRCLKPFRLTVPFSAVEEFREEPGPPDEWLGYSRYQADELDLDDVIADAVALAMPMAPVCRPDCRGLCPVCGADRNEIECGCVPEADPRWEALRGLTFEGREGPQNGSR</sequence>
<dbReference type="AlphaFoldDB" id="A0A6F8ZHG6"/>
<dbReference type="Proteomes" id="UP000503399">
    <property type="component" value="Chromosome"/>
</dbReference>
<accession>A0A6F8ZHG6</accession>
<dbReference type="EMBL" id="LR778114">
    <property type="protein sequence ID" value="CAB1129119.1"/>
    <property type="molecule type" value="Genomic_DNA"/>
</dbReference>
<evidence type="ECO:0000313" key="2">
    <source>
        <dbReference type="Proteomes" id="UP000503399"/>
    </source>
</evidence>
<dbReference type="InterPro" id="IPR003772">
    <property type="entry name" value="YceD"/>
</dbReference>
<gene>
    <name evidence="1" type="ORF">R50_1618</name>
</gene>
<organism evidence="1 2">
    <name type="scientific">Candidatus Hydrogenisulfobacillus filiaventi</name>
    <dbReference type="NCBI Taxonomy" id="2707344"/>
    <lineage>
        <taxon>Bacteria</taxon>
        <taxon>Bacillati</taxon>
        <taxon>Bacillota</taxon>
        <taxon>Clostridia</taxon>
        <taxon>Eubacteriales</taxon>
        <taxon>Clostridiales Family XVII. Incertae Sedis</taxon>
        <taxon>Candidatus Hydrogenisulfobacillus</taxon>
    </lineage>
</organism>
<evidence type="ECO:0008006" key="3">
    <source>
        <dbReference type="Google" id="ProtNLM"/>
    </source>
</evidence>
<name>A0A6F8ZHG6_9FIRM</name>
<keyword evidence="2" id="KW-1185">Reference proteome</keyword>
<proteinExistence type="predicted"/>
<evidence type="ECO:0000313" key="1">
    <source>
        <dbReference type="EMBL" id="CAB1129119.1"/>
    </source>
</evidence>
<reference evidence="1 2" key="1">
    <citation type="submission" date="2020-02" db="EMBL/GenBank/DDBJ databases">
        <authorList>
            <person name="Hogendoorn C."/>
        </authorList>
    </citation>
    <scope>NUCLEOTIDE SEQUENCE [LARGE SCALE GENOMIC DNA]</scope>
    <source>
        <strain evidence="1">R501</strain>
    </source>
</reference>
<dbReference type="PANTHER" id="PTHR34374">
    <property type="entry name" value="LARGE RIBOSOMAL RNA SUBUNIT ACCUMULATION PROTEIN YCED HOMOLOG 1, CHLOROPLASTIC"/>
    <property type="match status" value="1"/>
</dbReference>
<dbReference type="Pfam" id="PF02620">
    <property type="entry name" value="YceD"/>
    <property type="match status" value="1"/>
</dbReference>